<organism evidence="4 5">
    <name type="scientific">Clytia hemisphaerica</name>
    <dbReference type="NCBI Taxonomy" id="252671"/>
    <lineage>
        <taxon>Eukaryota</taxon>
        <taxon>Metazoa</taxon>
        <taxon>Cnidaria</taxon>
        <taxon>Hydrozoa</taxon>
        <taxon>Hydroidolina</taxon>
        <taxon>Leptothecata</taxon>
        <taxon>Obeliida</taxon>
        <taxon>Clytiidae</taxon>
        <taxon>Clytia</taxon>
    </lineage>
</organism>
<comment type="similarity">
    <text evidence="1">Belongs to the PA-PLA1 family.</text>
</comment>
<sequence length="676" mass="76937">MAENTSGQQTPPKRPPAPNLNYQPETPPLSVKHHLEHLKALPASKVRWFFQEDKKWIPFNGADSLKIEDVFRCLPHELQSPLCIPSNVDPESISFPTVKGSLYEIDILGRECRPIYWKENAVPIMRGTWFKGAMSGNWEPLSEKESHLIEEAHIQVVRSLGLGSPLVSQTASPAHSNSIHSIKIGVNRVEWHDISEIYIISESTGSRLAQKIGLSGASEIHRGYELECELDDDLAPIEHIIFLVHGMGQLYHGEGGIINSRKKFSSSAEKAERRYFKEYTSEGRIEFFPIEWRTKLKLDEGIIGKITPSNLGSLRKVINDTTLDVFYYTSPFYREEIIQALRREMNAVYLKFIERNPSFEERNGKVSIIAHSLGSVIIHDVLTLWNSYLMKEKKKIADTNVASHSHERAVSWLWGWGREKQKAPSSISLCSEDELHAQLHELRMKMAKIEMKTGGPPLQAAGDVCRKQNNDCYSLEFKVENVFNIGSPLGVFLVMRGIRPRDDIEQHIMPTSVCKRTFNIYDPTDPVAYRLEPLIYDYYSEVPPVRVSQVGCKDNETPSTTKSTGSWLRGFFASKTSTSKADVIEYKKDESEVVELPKHEVEKTEEVLKDKKVLDNRLDYVLEQSMVEYFSAITSHQAYWHSLDLAKFVLYHVYGMENQSSTSNSLPTIVSSTDLD</sequence>
<accession>A0A7M5X1M0</accession>
<dbReference type="OrthoDB" id="431378at2759"/>
<dbReference type="AlphaFoldDB" id="A0A7M5X1M0"/>
<feature type="domain" description="DDHD" evidence="3">
    <location>
        <begin position="475"/>
        <end position="655"/>
    </location>
</feature>
<reference evidence="4" key="1">
    <citation type="submission" date="2021-01" db="UniProtKB">
        <authorList>
            <consortium name="EnsemblMetazoa"/>
        </authorList>
    </citation>
    <scope>IDENTIFICATION</scope>
</reference>
<evidence type="ECO:0000313" key="5">
    <source>
        <dbReference type="Proteomes" id="UP000594262"/>
    </source>
</evidence>
<dbReference type="InterPro" id="IPR058055">
    <property type="entry name" value="PA-PLA1"/>
</dbReference>
<dbReference type="SMART" id="SM01127">
    <property type="entry name" value="DDHD"/>
    <property type="match status" value="1"/>
</dbReference>
<protein>
    <recommendedName>
        <fullName evidence="3">DDHD domain-containing protein</fullName>
    </recommendedName>
</protein>
<dbReference type="EnsemblMetazoa" id="CLYHEMT016156.1">
    <property type="protein sequence ID" value="CLYHEMP016156.1"/>
    <property type="gene ID" value="CLYHEMG016156"/>
</dbReference>
<dbReference type="GO" id="GO:0046872">
    <property type="term" value="F:metal ion binding"/>
    <property type="evidence" value="ECO:0007669"/>
    <property type="project" value="InterPro"/>
</dbReference>
<dbReference type="PANTHER" id="PTHR23509:SF48">
    <property type="entry name" value="INTRACELLULAR PHOSPHOLIPASE A1"/>
    <property type="match status" value="1"/>
</dbReference>
<evidence type="ECO:0000256" key="2">
    <source>
        <dbReference type="SAM" id="MobiDB-lite"/>
    </source>
</evidence>
<dbReference type="GO" id="GO:0005737">
    <property type="term" value="C:cytoplasm"/>
    <property type="evidence" value="ECO:0007669"/>
    <property type="project" value="TreeGrafter"/>
</dbReference>
<dbReference type="GO" id="GO:0004620">
    <property type="term" value="F:phospholipase activity"/>
    <property type="evidence" value="ECO:0007669"/>
    <property type="project" value="TreeGrafter"/>
</dbReference>
<evidence type="ECO:0000256" key="1">
    <source>
        <dbReference type="ARBA" id="ARBA00038464"/>
    </source>
</evidence>
<feature type="compositionally biased region" description="Polar residues" evidence="2">
    <location>
        <begin position="1"/>
        <end position="11"/>
    </location>
</feature>
<dbReference type="GeneID" id="136818900"/>
<evidence type="ECO:0000259" key="3">
    <source>
        <dbReference type="PROSITE" id="PS51043"/>
    </source>
</evidence>
<dbReference type="Proteomes" id="UP000594262">
    <property type="component" value="Unplaced"/>
</dbReference>
<dbReference type="InterPro" id="IPR004177">
    <property type="entry name" value="DDHD_dom"/>
</dbReference>
<evidence type="ECO:0000313" key="4">
    <source>
        <dbReference type="EnsemblMetazoa" id="CLYHEMP016156.1"/>
    </source>
</evidence>
<dbReference type="PANTHER" id="PTHR23509">
    <property type="entry name" value="PA-PL1 PHOSPHOLIPASE FAMILY"/>
    <property type="match status" value="1"/>
</dbReference>
<dbReference type="Pfam" id="PF02862">
    <property type="entry name" value="DDHD"/>
    <property type="match status" value="2"/>
</dbReference>
<feature type="region of interest" description="Disordered" evidence="2">
    <location>
        <begin position="1"/>
        <end position="26"/>
    </location>
</feature>
<dbReference type="PROSITE" id="PS51043">
    <property type="entry name" value="DDHD"/>
    <property type="match status" value="1"/>
</dbReference>
<name>A0A7M5X1M0_9CNID</name>
<proteinExistence type="inferred from homology"/>
<keyword evidence="5" id="KW-1185">Reference proteome</keyword>
<dbReference type="RefSeq" id="XP_066931240.1">
    <property type="nucleotide sequence ID" value="XM_067075139.1"/>
</dbReference>